<feature type="binding site" description="axial binding residue" evidence="5">
    <location>
        <position position="493"/>
    </location>
    <ligand>
        <name>heme</name>
        <dbReference type="ChEBI" id="CHEBI:30413"/>
    </ligand>
    <ligandPart>
        <name>Fe</name>
        <dbReference type="ChEBI" id="CHEBI:18248"/>
    </ligandPart>
</feature>
<evidence type="ECO:0000256" key="6">
    <source>
        <dbReference type="RuleBase" id="RU000461"/>
    </source>
</evidence>
<comment type="cofactor">
    <cofactor evidence="5">
        <name>heme</name>
        <dbReference type="ChEBI" id="CHEBI:30413"/>
    </cofactor>
</comment>
<dbReference type="OrthoDB" id="1470350at2759"/>
<proteinExistence type="inferred from homology"/>
<dbReference type="GO" id="GO:0006629">
    <property type="term" value="P:lipid metabolic process"/>
    <property type="evidence" value="ECO:0007669"/>
    <property type="project" value="UniProtKB-ARBA"/>
</dbReference>
<evidence type="ECO:0000256" key="5">
    <source>
        <dbReference type="PIRSR" id="PIRSR602401-1"/>
    </source>
</evidence>
<keyword evidence="3 6" id="KW-0560">Oxidoreductase</keyword>
<evidence type="ECO:0000256" key="3">
    <source>
        <dbReference type="ARBA" id="ARBA00023002"/>
    </source>
</evidence>
<evidence type="ECO:0000313" key="8">
    <source>
        <dbReference type="Proteomes" id="UP000807716"/>
    </source>
</evidence>
<dbReference type="Proteomes" id="UP000807716">
    <property type="component" value="Unassembled WGS sequence"/>
</dbReference>
<dbReference type="GO" id="GO:0005506">
    <property type="term" value="F:iron ion binding"/>
    <property type="evidence" value="ECO:0007669"/>
    <property type="project" value="InterPro"/>
</dbReference>
<dbReference type="SUPFAM" id="SSF48264">
    <property type="entry name" value="Cytochrome P450"/>
    <property type="match status" value="1"/>
</dbReference>
<keyword evidence="4 5" id="KW-0408">Iron</keyword>
<sequence length="556" mass="63372">MLMLTMTAVGLKRFLERVMNKKNRSPLEYVTLSVLALLVGAILKYPNRAIGTHDRPDLKGERGLPLIGNLISFIRSGRDPLGYRLEAFRKYGPVNTLTVPIFGRFIFVNTPEHMQYLLKDNFENYIKGSTFQRRLIDLLGRGIFIVNGTQWKIHRKTASNIFTTRLYRDLVQGAFKATAADLSDALDKTVDRGTYIDLQNEFLKLTLDAFGRLTFGLDFQALKTEGHNEFGDAYDYMTNHIESRATNPFWRLTEMLRPGKRREIRTAIATVDRYAMKAIEARRAETPEQSESRPRDLLDHFIKYQYEDGSMLTDVELRDVFVNFMIAGRDTTAQTLSWMFYMLLIHPDVLAKLREEMEIVFPGGSSDNFKYETFANELPYSKAVFYETVRLYPAVPKNAKYVVEDDVLPCGTPVHKGDLVGFSNFCMARNTDVWGPDAAVYRPERWLDMPSPETVAGANADASAQKANKSPFGKFRNESTFKFPNFNAGPRICLGQTFATLEALVTTVYLLQRFDFHMAPNQPIPVPKPAVTMPMRDPFMVGVTRRQRDATALVDV</sequence>
<keyword evidence="6" id="KW-0503">Monooxygenase</keyword>
<dbReference type="PRINTS" id="PR00385">
    <property type="entry name" value="P450"/>
</dbReference>
<dbReference type="GO" id="GO:0004497">
    <property type="term" value="F:monooxygenase activity"/>
    <property type="evidence" value="ECO:0007669"/>
    <property type="project" value="UniProtKB-KW"/>
</dbReference>
<keyword evidence="5 6" id="KW-0349">Heme</keyword>
<dbReference type="PANTHER" id="PTHR24296">
    <property type="entry name" value="CYTOCHROME P450"/>
    <property type="match status" value="1"/>
</dbReference>
<evidence type="ECO:0000313" key="7">
    <source>
        <dbReference type="EMBL" id="KAG0258625.1"/>
    </source>
</evidence>
<dbReference type="InterPro" id="IPR002401">
    <property type="entry name" value="Cyt_P450_E_grp-I"/>
</dbReference>
<organism evidence="7 8">
    <name type="scientific">Actinomortierella ambigua</name>
    <dbReference type="NCBI Taxonomy" id="1343610"/>
    <lineage>
        <taxon>Eukaryota</taxon>
        <taxon>Fungi</taxon>
        <taxon>Fungi incertae sedis</taxon>
        <taxon>Mucoromycota</taxon>
        <taxon>Mortierellomycotina</taxon>
        <taxon>Mortierellomycetes</taxon>
        <taxon>Mortierellales</taxon>
        <taxon>Mortierellaceae</taxon>
        <taxon>Actinomortierella</taxon>
    </lineage>
</organism>
<dbReference type="InterPro" id="IPR036396">
    <property type="entry name" value="Cyt_P450_sf"/>
</dbReference>
<accession>A0A9P6Q1L6</accession>
<dbReference type="InterPro" id="IPR001128">
    <property type="entry name" value="Cyt_P450"/>
</dbReference>
<dbReference type="PROSITE" id="PS00086">
    <property type="entry name" value="CYTOCHROME_P450"/>
    <property type="match status" value="1"/>
</dbReference>
<keyword evidence="8" id="KW-1185">Reference proteome</keyword>
<dbReference type="AlphaFoldDB" id="A0A9P6Q1L6"/>
<dbReference type="PRINTS" id="PR00463">
    <property type="entry name" value="EP450I"/>
</dbReference>
<evidence type="ECO:0000256" key="4">
    <source>
        <dbReference type="ARBA" id="ARBA00023004"/>
    </source>
</evidence>
<reference evidence="7" key="1">
    <citation type="journal article" date="2020" name="Fungal Divers.">
        <title>Resolving the Mortierellaceae phylogeny through synthesis of multi-gene phylogenetics and phylogenomics.</title>
        <authorList>
            <person name="Vandepol N."/>
            <person name="Liber J."/>
            <person name="Desiro A."/>
            <person name="Na H."/>
            <person name="Kennedy M."/>
            <person name="Barry K."/>
            <person name="Grigoriev I.V."/>
            <person name="Miller A.N."/>
            <person name="O'Donnell K."/>
            <person name="Stajich J.E."/>
            <person name="Bonito G."/>
        </authorList>
    </citation>
    <scope>NUCLEOTIDE SEQUENCE</scope>
    <source>
        <strain evidence="7">BC1065</strain>
    </source>
</reference>
<evidence type="ECO:0000256" key="2">
    <source>
        <dbReference type="ARBA" id="ARBA00022723"/>
    </source>
</evidence>
<gene>
    <name evidence="7" type="ORF">DFQ27_004535</name>
</gene>
<comment type="similarity">
    <text evidence="1 6">Belongs to the cytochrome P450 family.</text>
</comment>
<protein>
    <recommendedName>
        <fullName evidence="9">Cytochrome P450</fullName>
    </recommendedName>
</protein>
<dbReference type="Gene3D" id="1.10.630.10">
    <property type="entry name" value="Cytochrome P450"/>
    <property type="match status" value="1"/>
</dbReference>
<comment type="caution">
    <text evidence="7">The sequence shown here is derived from an EMBL/GenBank/DDBJ whole genome shotgun (WGS) entry which is preliminary data.</text>
</comment>
<dbReference type="Pfam" id="PF00067">
    <property type="entry name" value="p450"/>
    <property type="match status" value="1"/>
</dbReference>
<keyword evidence="2 5" id="KW-0479">Metal-binding</keyword>
<evidence type="ECO:0008006" key="9">
    <source>
        <dbReference type="Google" id="ProtNLM"/>
    </source>
</evidence>
<name>A0A9P6Q1L6_9FUNG</name>
<evidence type="ECO:0000256" key="1">
    <source>
        <dbReference type="ARBA" id="ARBA00010617"/>
    </source>
</evidence>
<dbReference type="InterPro" id="IPR017972">
    <property type="entry name" value="Cyt_P450_CS"/>
</dbReference>
<dbReference type="GO" id="GO:0020037">
    <property type="term" value="F:heme binding"/>
    <property type="evidence" value="ECO:0007669"/>
    <property type="project" value="InterPro"/>
</dbReference>
<dbReference type="GO" id="GO:0016705">
    <property type="term" value="F:oxidoreductase activity, acting on paired donors, with incorporation or reduction of molecular oxygen"/>
    <property type="evidence" value="ECO:0007669"/>
    <property type="project" value="InterPro"/>
</dbReference>
<dbReference type="EMBL" id="JAAAJB010000317">
    <property type="protein sequence ID" value="KAG0258625.1"/>
    <property type="molecule type" value="Genomic_DNA"/>
</dbReference>